<reference evidence="1" key="1">
    <citation type="submission" date="2023-06" db="EMBL/GenBank/DDBJ databases">
        <authorList>
            <consortium name="Lawrence Berkeley National Laboratory"/>
            <person name="Ahrendt S."/>
            <person name="Sahu N."/>
            <person name="Indic B."/>
            <person name="Wong-Bajracharya J."/>
            <person name="Merenyi Z."/>
            <person name="Ke H.-M."/>
            <person name="Monk M."/>
            <person name="Kocsube S."/>
            <person name="Drula E."/>
            <person name="Lipzen A."/>
            <person name="Balint B."/>
            <person name="Henrissat B."/>
            <person name="Andreopoulos B."/>
            <person name="Martin F.M."/>
            <person name="Harder C.B."/>
            <person name="Rigling D."/>
            <person name="Ford K.L."/>
            <person name="Foster G.D."/>
            <person name="Pangilinan J."/>
            <person name="Papanicolaou A."/>
            <person name="Barry K."/>
            <person name="LaButti K."/>
            <person name="Viragh M."/>
            <person name="Koriabine M."/>
            <person name="Yan M."/>
            <person name="Riley R."/>
            <person name="Champramary S."/>
            <person name="Plett K.L."/>
            <person name="Tsai I.J."/>
            <person name="Slot J."/>
            <person name="Sipos G."/>
            <person name="Plett J."/>
            <person name="Nagy L.G."/>
            <person name="Grigoriev I.V."/>
        </authorList>
    </citation>
    <scope>NUCLEOTIDE SEQUENCE</scope>
    <source>
        <strain evidence="1">FPL87.14</strain>
    </source>
</reference>
<comment type="caution">
    <text evidence="1">The sequence shown here is derived from an EMBL/GenBank/DDBJ whole genome shotgun (WGS) entry which is preliminary data.</text>
</comment>
<evidence type="ECO:0000313" key="2">
    <source>
        <dbReference type="Proteomes" id="UP001175226"/>
    </source>
</evidence>
<organism evidence="1 2">
    <name type="scientific">Armillaria borealis</name>
    <dbReference type="NCBI Taxonomy" id="47425"/>
    <lineage>
        <taxon>Eukaryota</taxon>
        <taxon>Fungi</taxon>
        <taxon>Dikarya</taxon>
        <taxon>Basidiomycota</taxon>
        <taxon>Agaricomycotina</taxon>
        <taxon>Agaricomycetes</taxon>
        <taxon>Agaricomycetidae</taxon>
        <taxon>Agaricales</taxon>
        <taxon>Marasmiineae</taxon>
        <taxon>Physalacriaceae</taxon>
        <taxon>Armillaria</taxon>
    </lineage>
</organism>
<keyword evidence="2" id="KW-1185">Reference proteome</keyword>
<dbReference type="Proteomes" id="UP001175226">
    <property type="component" value="Unassembled WGS sequence"/>
</dbReference>
<dbReference type="AlphaFoldDB" id="A0AA39MF90"/>
<sequence length="201" mass="22035">MINIPTRPHCFNIRFFGPQYRLAPANVNYEDIKFVVGEEVALRNLELVTIGFSIVISARYLADIKTAALSWFKVVFLGLRNGHTAFAQDVTSGTVALPGPWCNSGQEDSLTHMLPCFPPLANTPAVACPKFLTLQNLNRSLSIPLNSPRAARSFDFTPPESAALSHFPGVTIVDIFSRDGRSTIYCQNTLGLPCASHLRVS</sequence>
<name>A0AA39MF90_9AGAR</name>
<proteinExistence type="predicted"/>
<gene>
    <name evidence="1" type="ORF">EV421DRAFT_175406</name>
</gene>
<protein>
    <submittedName>
        <fullName evidence="1">Uncharacterized protein</fullName>
    </submittedName>
</protein>
<evidence type="ECO:0000313" key="1">
    <source>
        <dbReference type="EMBL" id="KAK0431330.1"/>
    </source>
</evidence>
<accession>A0AA39MF90</accession>
<dbReference type="EMBL" id="JAUEPT010000117">
    <property type="protein sequence ID" value="KAK0431330.1"/>
    <property type="molecule type" value="Genomic_DNA"/>
</dbReference>